<evidence type="ECO:0008006" key="4">
    <source>
        <dbReference type="Google" id="ProtNLM"/>
    </source>
</evidence>
<name>A0ABQ5BJB0_9ASTR</name>
<evidence type="ECO:0000313" key="3">
    <source>
        <dbReference type="Proteomes" id="UP001151760"/>
    </source>
</evidence>
<keyword evidence="3" id="KW-1185">Reference proteome</keyword>
<keyword evidence="1" id="KW-0175">Coiled coil</keyword>
<evidence type="ECO:0000256" key="1">
    <source>
        <dbReference type="SAM" id="Coils"/>
    </source>
</evidence>
<evidence type="ECO:0000313" key="2">
    <source>
        <dbReference type="EMBL" id="GJT14916.1"/>
    </source>
</evidence>
<sequence>MLNKDNYVPWSSRLLRYAKSRPHGKLIYNYIMNGPYVRRMIPEPGDAYREVPVNETFHEQTDNELFEKELKQVKVDDQAIQTILLSLPKDIYVFTSTDGESIESNYYRFSKLMNDFKRNKHFPEKIVTNLKFLNNLQPEWSRHVTIVHQTKDLHTADYTQLYDFLKYNQKEVDDLRAKRLAKTQDPLALMANSNNPFNYSVFNPDLPSSSTYIQQPLPNNNYNPQPSFNQNYMQQPISNPKDITDPTTAMNMALEEARIQLQAEEFNLMAATADLDEIEDQCKLRSLSYKLHDKCYNDEIFNMFTQEEQYTELLEPIPEPHQVPQNDINVVFEVSRVEQGGEQRNNIL</sequence>
<gene>
    <name evidence="2" type="ORF">Tco_0873622</name>
</gene>
<accession>A0ABQ5BJB0</accession>
<reference evidence="2" key="1">
    <citation type="journal article" date="2022" name="Int. J. Mol. Sci.">
        <title>Draft Genome of Tanacetum Coccineum: Genomic Comparison of Closely Related Tanacetum-Family Plants.</title>
        <authorList>
            <person name="Yamashiro T."/>
            <person name="Shiraishi A."/>
            <person name="Nakayama K."/>
            <person name="Satake H."/>
        </authorList>
    </citation>
    <scope>NUCLEOTIDE SEQUENCE</scope>
</reference>
<protein>
    <recommendedName>
        <fullName evidence="4">Gag-Pol polyprotein</fullName>
    </recommendedName>
</protein>
<dbReference type="Proteomes" id="UP001151760">
    <property type="component" value="Unassembled WGS sequence"/>
</dbReference>
<reference evidence="2" key="2">
    <citation type="submission" date="2022-01" db="EMBL/GenBank/DDBJ databases">
        <authorList>
            <person name="Yamashiro T."/>
            <person name="Shiraishi A."/>
            <person name="Satake H."/>
            <person name="Nakayama K."/>
        </authorList>
    </citation>
    <scope>NUCLEOTIDE SEQUENCE</scope>
</reference>
<comment type="caution">
    <text evidence="2">The sequence shown here is derived from an EMBL/GenBank/DDBJ whole genome shotgun (WGS) entry which is preliminary data.</text>
</comment>
<feature type="coiled-coil region" evidence="1">
    <location>
        <begin position="254"/>
        <end position="281"/>
    </location>
</feature>
<dbReference type="EMBL" id="BQNB010013355">
    <property type="protein sequence ID" value="GJT14916.1"/>
    <property type="molecule type" value="Genomic_DNA"/>
</dbReference>
<proteinExistence type="predicted"/>
<organism evidence="2 3">
    <name type="scientific">Tanacetum coccineum</name>
    <dbReference type="NCBI Taxonomy" id="301880"/>
    <lineage>
        <taxon>Eukaryota</taxon>
        <taxon>Viridiplantae</taxon>
        <taxon>Streptophyta</taxon>
        <taxon>Embryophyta</taxon>
        <taxon>Tracheophyta</taxon>
        <taxon>Spermatophyta</taxon>
        <taxon>Magnoliopsida</taxon>
        <taxon>eudicotyledons</taxon>
        <taxon>Gunneridae</taxon>
        <taxon>Pentapetalae</taxon>
        <taxon>asterids</taxon>
        <taxon>campanulids</taxon>
        <taxon>Asterales</taxon>
        <taxon>Asteraceae</taxon>
        <taxon>Asteroideae</taxon>
        <taxon>Anthemideae</taxon>
        <taxon>Anthemidinae</taxon>
        <taxon>Tanacetum</taxon>
    </lineage>
</organism>